<name>A0A2B7X1D1_9EURO</name>
<dbReference type="InterPro" id="IPR008040">
    <property type="entry name" value="Hydant_A_N"/>
</dbReference>
<dbReference type="InterPro" id="IPR002821">
    <property type="entry name" value="Hydantoinase_A"/>
</dbReference>
<evidence type="ECO:0000313" key="6">
    <source>
        <dbReference type="EMBL" id="PGH02640.1"/>
    </source>
</evidence>
<dbReference type="AlphaFoldDB" id="A0A2B7X1D1"/>
<evidence type="ECO:0000259" key="5">
    <source>
        <dbReference type="Pfam" id="PF20906"/>
    </source>
</evidence>
<dbReference type="Proteomes" id="UP000224080">
    <property type="component" value="Unassembled WGS sequence"/>
</dbReference>
<dbReference type="Gene3D" id="2.40.390.10">
    <property type="entry name" value="CV3147-like"/>
    <property type="match status" value="1"/>
</dbReference>
<proteinExistence type="predicted"/>
<dbReference type="Pfam" id="PF04248">
    <property type="entry name" value="NTP_transf_9"/>
    <property type="match status" value="1"/>
</dbReference>
<evidence type="ECO:0008006" key="8">
    <source>
        <dbReference type="Google" id="ProtNLM"/>
    </source>
</evidence>
<dbReference type="InterPro" id="IPR027479">
    <property type="entry name" value="S-Me-THD_N_sf"/>
</dbReference>
<evidence type="ECO:0000259" key="2">
    <source>
        <dbReference type="Pfam" id="PF04248"/>
    </source>
</evidence>
<dbReference type="GO" id="GO:0016787">
    <property type="term" value="F:hydrolase activity"/>
    <property type="evidence" value="ECO:0007669"/>
    <property type="project" value="InterPro"/>
</dbReference>
<dbReference type="Pfam" id="PF05378">
    <property type="entry name" value="Hydant_A_N"/>
    <property type="match status" value="1"/>
</dbReference>
<feature type="domain" description="S-Me-THD-like C-terminal" evidence="5">
    <location>
        <begin position="768"/>
        <end position="975"/>
    </location>
</feature>
<dbReference type="InterPro" id="IPR007361">
    <property type="entry name" value="DUF427"/>
</dbReference>
<dbReference type="EMBL" id="PDNC01000057">
    <property type="protein sequence ID" value="PGH02640.1"/>
    <property type="molecule type" value="Genomic_DNA"/>
</dbReference>
<dbReference type="OrthoDB" id="5404895at2759"/>
<dbReference type="InterPro" id="IPR010318">
    <property type="entry name" value="S-Me-THD_N"/>
</dbReference>
<feature type="domain" description="DUF427" evidence="2">
    <location>
        <begin position="1063"/>
        <end position="1154"/>
    </location>
</feature>
<dbReference type="Gene3D" id="3.30.420.40">
    <property type="match status" value="1"/>
</dbReference>
<dbReference type="PANTHER" id="PTHR11365:SF10">
    <property type="entry name" value="HYDANTOINASE_OXOPROLINASE"/>
    <property type="match status" value="1"/>
</dbReference>
<feature type="domain" description="S-Me-THD N-terminal" evidence="4">
    <location>
        <begin position="601"/>
        <end position="759"/>
    </location>
</feature>
<dbReference type="Pfam" id="PF20906">
    <property type="entry name" value="S-Me-THD_C"/>
    <property type="match status" value="1"/>
</dbReference>
<dbReference type="Gene3D" id="3.40.1610.10">
    <property type="entry name" value="CV3147-like domain"/>
    <property type="match status" value="1"/>
</dbReference>
<sequence length="1162" mass="123237">MASESPTGPSLVIGVDVGGTNTDAVLLDTKDAGSKAVVAWSKSPTAANVTLGVRKVLEDLLSKAPDNENNISAVTIGTTHFLNAILEHDASRLEKVAVIRLASYNFSSQTPAFIDWPPALKRIINGHAAIVPGGCNIDGTRITDIDTASIVEQARIIRSKNLRNVVVAGIGSPMDTKYRQEAQVREILQANLGEDVNIVCSHEISGSGLLARENTAILNASIVNFARRTIRGFMQAMSQLGLRCPLYLTANTGHLLSFPEAVQFPIRIFSSGATNSIRGAAYLAGKSLEDSDGAVVVDVGGTTTDVGFLLRNGYPKLASSHTEVAGIKVNLEVLQVESIGLGGGSLVRTSADGANVFVGPGSVGHEITTKALCFGGTTPTATDVAVLSGAAIGTTKPILPETTVDKARASIKALLESLVDRVKPSADPCTVILVGGGAVLCPHHLEGVSKIVIPEFAEVANAIGAAIAQIGGRAEKMTDSASVESVKAEVKAAALADAESRGADISGAVVTKDEVVGVPYMEDAKQVRIEVACPANHARFYSSYEKSVSEFPATEDAPGYEEVKAIDNDLGSDGLGEPAIDISKYRPTIDPSGKWLLSKIDVQFISIGCYILGCGGGGSPYSTYLEVVNLVEEGRTLAIIDASSLVSDAVLVPVGAVGSPAVADERPGGDLVLHALQTMEKELGTKYDNILAVEIGGSNGLQPLIWASSKYYNIPCVDGDLMGRAYPNFEKMTSFIESTDINKLLPVALSSGTGRNVIIPPTQPDVQAADYAIRSTCVEMGSAAGATGVPISGSDMRRFGILNTHSLAWRLGRAVSLAKQGGHLFSVTDEIIREFGGAQSAKVIFHGKIISVEHSLSATAHTTGKVVLQQLSADELGPGGVGLSNGPEKVVVEFVNENLSARGIYSDGSEEYLAVVPDLIMLLDMATGEAVGTPEYRYGLKIILMIAAPHPLWTTERGLEIGGPPAFGLNIKYKPELQYVKPRSVIEEYKLSICYTSLNHAILKLELQAQPITLTSSLHLRLHIQHVISTKRSPLFNLSISRPLFHILGIIHTDETPVTPRAKATIGNTVLAETDKWESVEGNIYFPRSSLKDSTGTFDLIETDASTSCPWKGTAMYYDIALKESGTVLSDVAWYYPEPYEAAQNIKDHVAFYKTKIDVVVE</sequence>
<organism evidence="6 7">
    <name type="scientific">Blastomyces parvus</name>
    <dbReference type="NCBI Taxonomy" id="2060905"/>
    <lineage>
        <taxon>Eukaryota</taxon>
        <taxon>Fungi</taxon>
        <taxon>Dikarya</taxon>
        <taxon>Ascomycota</taxon>
        <taxon>Pezizomycotina</taxon>
        <taxon>Eurotiomycetes</taxon>
        <taxon>Eurotiomycetidae</taxon>
        <taxon>Onygenales</taxon>
        <taxon>Ajellomycetaceae</taxon>
        <taxon>Blastomyces</taxon>
    </lineage>
</organism>
<gene>
    <name evidence="6" type="ORF">GX51_04523</name>
</gene>
<dbReference type="InterPro" id="IPR043129">
    <property type="entry name" value="ATPase_NBD"/>
</dbReference>
<dbReference type="Pfam" id="PF06032">
    <property type="entry name" value="S-Me-THD_N"/>
    <property type="match status" value="1"/>
</dbReference>
<accession>A0A2B7X1D1</accession>
<dbReference type="Gene3D" id="2.170.150.40">
    <property type="entry name" value="Domain of unknown function (DUF427)"/>
    <property type="match status" value="1"/>
</dbReference>
<dbReference type="SUPFAM" id="SSF160991">
    <property type="entry name" value="CV3147-like"/>
    <property type="match status" value="1"/>
</dbReference>
<dbReference type="InterPro" id="IPR048350">
    <property type="entry name" value="S-Me-THD-like_C"/>
</dbReference>
<evidence type="ECO:0000259" key="4">
    <source>
        <dbReference type="Pfam" id="PF06032"/>
    </source>
</evidence>
<comment type="caution">
    <text evidence="6">The sequence shown here is derived from an EMBL/GenBank/DDBJ whole genome shotgun (WGS) entry which is preliminary data.</text>
</comment>
<dbReference type="InterPro" id="IPR024071">
    <property type="entry name" value="S-Me-THD_C_sf"/>
</dbReference>
<dbReference type="InterPro" id="IPR038694">
    <property type="entry name" value="DUF427_sf"/>
</dbReference>
<dbReference type="SUPFAM" id="SSF53067">
    <property type="entry name" value="Actin-like ATPase domain"/>
    <property type="match status" value="1"/>
</dbReference>
<feature type="domain" description="Hydantoinase/oxoprolinase N-terminal" evidence="3">
    <location>
        <begin position="13"/>
        <end position="190"/>
    </location>
</feature>
<evidence type="ECO:0000259" key="3">
    <source>
        <dbReference type="Pfam" id="PF05378"/>
    </source>
</evidence>
<evidence type="ECO:0000313" key="7">
    <source>
        <dbReference type="Proteomes" id="UP000224080"/>
    </source>
</evidence>
<reference evidence="6 7" key="1">
    <citation type="submission" date="2017-10" db="EMBL/GenBank/DDBJ databases">
        <title>Comparative genomics in systemic dimorphic fungi from Ajellomycetaceae.</title>
        <authorList>
            <person name="Munoz J.F."/>
            <person name="Mcewen J.G."/>
            <person name="Clay O.K."/>
            <person name="Cuomo C.A."/>
        </authorList>
    </citation>
    <scope>NUCLEOTIDE SEQUENCE [LARGE SCALE GENOMIC DNA]</scope>
    <source>
        <strain evidence="6 7">UAMH130</strain>
    </source>
</reference>
<evidence type="ECO:0000259" key="1">
    <source>
        <dbReference type="Pfam" id="PF01968"/>
    </source>
</evidence>
<feature type="domain" description="Hydantoinase A/oxoprolinase" evidence="1">
    <location>
        <begin position="212"/>
        <end position="389"/>
    </location>
</feature>
<keyword evidence="7" id="KW-1185">Reference proteome</keyword>
<dbReference type="InterPro" id="IPR045079">
    <property type="entry name" value="Oxoprolinase-like"/>
</dbReference>
<protein>
    <recommendedName>
        <fullName evidence="8">DUF427 domain-containing protein</fullName>
    </recommendedName>
</protein>
<dbReference type="Pfam" id="PF01968">
    <property type="entry name" value="Hydantoinase_A"/>
    <property type="match status" value="1"/>
</dbReference>
<dbReference type="PANTHER" id="PTHR11365">
    <property type="entry name" value="5-OXOPROLINASE RELATED"/>
    <property type="match status" value="1"/>
</dbReference>